<keyword evidence="3" id="KW-0285">Flavoprotein</keyword>
<dbReference type="InterPro" id="IPR036188">
    <property type="entry name" value="FAD/NAD-bd_sf"/>
</dbReference>
<evidence type="ECO:0000313" key="7">
    <source>
        <dbReference type="EMBL" id="MDA1388091.1"/>
    </source>
</evidence>
<evidence type="ECO:0000256" key="2">
    <source>
        <dbReference type="ARBA" id="ARBA00005272"/>
    </source>
</evidence>
<proteinExistence type="inferred from homology"/>
<dbReference type="PRINTS" id="PR00469">
    <property type="entry name" value="PNDRDTASEII"/>
</dbReference>
<evidence type="ECO:0000313" key="9">
    <source>
        <dbReference type="Proteomes" id="UP001145799"/>
    </source>
</evidence>
<organism evidence="7 9">
    <name type="scientific">Glycomyces lechevalierae</name>
    <dbReference type="NCBI Taxonomy" id="256034"/>
    <lineage>
        <taxon>Bacteria</taxon>
        <taxon>Bacillati</taxon>
        <taxon>Actinomycetota</taxon>
        <taxon>Actinomycetes</taxon>
        <taxon>Glycomycetales</taxon>
        <taxon>Glycomycetaceae</taxon>
        <taxon>Glycomyces</taxon>
    </lineage>
</organism>
<comment type="caution">
    <text evidence="7">The sequence shown here is derived from an EMBL/GenBank/DDBJ whole genome shotgun (WGS) entry which is preliminary data.</text>
</comment>
<evidence type="ECO:0000256" key="1">
    <source>
        <dbReference type="ARBA" id="ARBA00001974"/>
    </source>
</evidence>
<reference evidence="8 10" key="2">
    <citation type="submission" date="2023-07" db="EMBL/GenBank/DDBJ databases">
        <title>Sequencing the genomes of 1000 actinobacteria strains.</title>
        <authorList>
            <person name="Klenk H.-P."/>
        </authorList>
    </citation>
    <scope>NUCLEOTIDE SEQUENCE [LARGE SCALE GENOMIC DNA]</scope>
    <source>
        <strain evidence="8 10">DSM 44724</strain>
    </source>
</reference>
<keyword evidence="5" id="KW-0560">Oxidoreductase</keyword>
<dbReference type="Pfam" id="PF07992">
    <property type="entry name" value="Pyr_redox_2"/>
    <property type="match status" value="1"/>
</dbReference>
<evidence type="ECO:0000256" key="3">
    <source>
        <dbReference type="ARBA" id="ARBA00022630"/>
    </source>
</evidence>
<dbReference type="PRINTS" id="PR00368">
    <property type="entry name" value="FADPNR"/>
</dbReference>
<evidence type="ECO:0000256" key="4">
    <source>
        <dbReference type="ARBA" id="ARBA00022827"/>
    </source>
</evidence>
<name>A0A9X3PQ59_9ACTN</name>
<reference evidence="7" key="1">
    <citation type="submission" date="2022-12" db="EMBL/GenBank/DDBJ databases">
        <title>Gycomyces niveus sp.nov., a novel actinomycete isolated from soil in Shouguang.</title>
        <authorList>
            <person name="Yang X."/>
        </authorList>
    </citation>
    <scope>NUCLEOTIDE SEQUENCE</scope>
    <source>
        <strain evidence="7">DSM 44724</strain>
    </source>
</reference>
<dbReference type="GO" id="GO:0003955">
    <property type="term" value="F:NAD(P)H dehydrogenase (quinone) activity"/>
    <property type="evidence" value="ECO:0007669"/>
    <property type="project" value="TreeGrafter"/>
</dbReference>
<keyword evidence="10" id="KW-1185">Reference proteome</keyword>
<dbReference type="PANTHER" id="PTHR42913">
    <property type="entry name" value="APOPTOSIS-INDUCING FACTOR 1"/>
    <property type="match status" value="1"/>
</dbReference>
<dbReference type="SUPFAM" id="SSF51905">
    <property type="entry name" value="FAD/NAD(P)-binding domain"/>
    <property type="match status" value="1"/>
</dbReference>
<accession>A0A9X3PQ59</accession>
<dbReference type="EMBL" id="JAVDYD010000001">
    <property type="protein sequence ID" value="MDR7340414.1"/>
    <property type="molecule type" value="Genomic_DNA"/>
</dbReference>
<keyword evidence="4" id="KW-0274">FAD</keyword>
<dbReference type="EMBL" id="JAPZVQ010000023">
    <property type="protein sequence ID" value="MDA1388091.1"/>
    <property type="molecule type" value="Genomic_DNA"/>
</dbReference>
<dbReference type="Proteomes" id="UP001145799">
    <property type="component" value="Unassembled WGS sequence"/>
</dbReference>
<evidence type="ECO:0000313" key="8">
    <source>
        <dbReference type="EMBL" id="MDR7340414.1"/>
    </source>
</evidence>
<evidence type="ECO:0000256" key="5">
    <source>
        <dbReference type="ARBA" id="ARBA00023002"/>
    </source>
</evidence>
<protein>
    <submittedName>
        <fullName evidence="7">FAD-dependent oxidoreductase</fullName>
    </submittedName>
    <submittedName>
        <fullName evidence="8">NADH dehydrogenase FAD-containing subunit</fullName>
    </submittedName>
</protein>
<comment type="similarity">
    <text evidence="2">Belongs to the NADH dehydrogenase family.</text>
</comment>
<evidence type="ECO:0000313" key="10">
    <source>
        <dbReference type="Proteomes" id="UP001183604"/>
    </source>
</evidence>
<dbReference type="GO" id="GO:0019646">
    <property type="term" value="P:aerobic electron transport chain"/>
    <property type="evidence" value="ECO:0007669"/>
    <property type="project" value="TreeGrafter"/>
</dbReference>
<dbReference type="InterPro" id="IPR023753">
    <property type="entry name" value="FAD/NAD-binding_dom"/>
</dbReference>
<dbReference type="RefSeq" id="WP_270124583.1">
    <property type="nucleotide sequence ID" value="NZ_BAAAOM010000001.1"/>
</dbReference>
<dbReference type="PANTHER" id="PTHR42913:SF3">
    <property type="entry name" value="64 KDA MITOCHONDRIAL NADH DEHYDROGENASE (EUROFUNG)"/>
    <property type="match status" value="1"/>
</dbReference>
<dbReference type="AlphaFoldDB" id="A0A9X3PQ59"/>
<feature type="domain" description="FAD/NAD(P)-binding" evidence="6">
    <location>
        <begin position="4"/>
        <end position="276"/>
    </location>
</feature>
<dbReference type="Proteomes" id="UP001183604">
    <property type="component" value="Unassembled WGS sequence"/>
</dbReference>
<comment type="cofactor">
    <cofactor evidence="1">
        <name>FAD</name>
        <dbReference type="ChEBI" id="CHEBI:57692"/>
    </cofactor>
</comment>
<sequence>MTHRIVILGAGYAGLTAARRLGTLLKGSDAEIVLVNDRTDFVERLRLHQVVAGQDLPRYELADLLRGTGVRLQCARVETVDVHGRKVFADGEPIGYDSLVYALGSAGAPLPGDAHAWSAASPVAALRLRGRLARAAAGERVLVVGGGLTGLEVASEIAEARPDLLVALVTSGGLGHWLVPGVRTHLRRGFERLGVEVHEGVRVRELTEDGAVFTDATRFEADIAIGATGFTPNPIAADSGLEVNECGQIVVDPAMRSVSRPEVFAIGDAAWAMGPAGRPLRMSCSSGMPTGWLAAGHLAAEIAGRRPPIVQIRYFHQTVSLGRRDAVVQFVTADDRPKRGYLTGQAAARYKEALCRIAVWSFKHDLPTGR</sequence>
<evidence type="ECO:0000259" key="6">
    <source>
        <dbReference type="Pfam" id="PF07992"/>
    </source>
</evidence>
<gene>
    <name evidence="8" type="ORF">J2S69_004133</name>
    <name evidence="7" type="ORF">O2L01_24070</name>
</gene>
<dbReference type="Gene3D" id="3.50.50.100">
    <property type="match status" value="1"/>
</dbReference>
<dbReference type="InterPro" id="IPR051169">
    <property type="entry name" value="NADH-Q_oxidoreductase"/>
</dbReference>